<evidence type="ECO:0000256" key="1">
    <source>
        <dbReference type="SAM" id="Phobius"/>
    </source>
</evidence>
<reference evidence="2 3" key="1">
    <citation type="submission" date="2019-03" db="EMBL/GenBank/DDBJ databases">
        <authorList>
            <consortium name="Pathogen Informatics"/>
        </authorList>
    </citation>
    <scope>NUCLEOTIDE SEQUENCE [LARGE SCALE GENOMIC DNA]</scope>
    <source>
        <strain evidence="2 3">NCTC12993</strain>
    </source>
</reference>
<dbReference type="Proteomes" id="UP000401081">
    <property type="component" value="Unassembled WGS sequence"/>
</dbReference>
<organism evidence="2 3">
    <name type="scientific">Kluyvera cryocrescens</name>
    <name type="common">Kluyvera citrophila</name>
    <dbReference type="NCBI Taxonomy" id="580"/>
    <lineage>
        <taxon>Bacteria</taxon>
        <taxon>Pseudomonadati</taxon>
        <taxon>Pseudomonadota</taxon>
        <taxon>Gammaproteobacteria</taxon>
        <taxon>Enterobacterales</taxon>
        <taxon>Enterobacteriaceae</taxon>
        <taxon>Kluyvera</taxon>
    </lineage>
</organism>
<keyword evidence="3" id="KW-1185">Reference proteome</keyword>
<sequence>MTSISNDPRLMPRTQRDTRRMNQFVSIAAAVAGLLFGLDIGVIAGALPFITRSFCIIQPIAGVGSQQHDARRGDWCALQRLALFPAWA</sequence>
<name>A0A485B346_KLUCR</name>
<gene>
    <name evidence="2" type="primary">araE_1</name>
    <name evidence="2" type="ORF">NCTC12993_02472</name>
</gene>
<keyword evidence="1" id="KW-0472">Membrane</keyword>
<dbReference type="AlphaFoldDB" id="A0A485B346"/>
<proteinExistence type="predicted"/>
<evidence type="ECO:0000313" key="2">
    <source>
        <dbReference type="EMBL" id="VFS63109.1"/>
    </source>
</evidence>
<feature type="transmembrane region" description="Helical" evidence="1">
    <location>
        <begin position="21"/>
        <end position="50"/>
    </location>
</feature>
<protein>
    <submittedName>
        <fullName evidence="2">Arabinose transporter</fullName>
    </submittedName>
</protein>
<dbReference type="EMBL" id="CAADJD010000018">
    <property type="protein sequence ID" value="VFS63109.1"/>
    <property type="molecule type" value="Genomic_DNA"/>
</dbReference>
<accession>A0A485B346</accession>
<evidence type="ECO:0000313" key="3">
    <source>
        <dbReference type="Proteomes" id="UP000401081"/>
    </source>
</evidence>
<keyword evidence="1" id="KW-1133">Transmembrane helix</keyword>
<keyword evidence="1" id="KW-0812">Transmembrane</keyword>